<dbReference type="Gene3D" id="1.10.10.10">
    <property type="entry name" value="Winged helix-like DNA-binding domain superfamily/Winged helix DNA-binding domain"/>
    <property type="match status" value="1"/>
</dbReference>
<dbReference type="Gene3D" id="1.10.1740.10">
    <property type="match status" value="1"/>
</dbReference>
<dbReference type="GO" id="GO:0016987">
    <property type="term" value="F:sigma factor activity"/>
    <property type="evidence" value="ECO:0007669"/>
    <property type="project" value="UniProtKB-KW"/>
</dbReference>
<dbReference type="GO" id="GO:0003677">
    <property type="term" value="F:DNA binding"/>
    <property type="evidence" value="ECO:0007669"/>
    <property type="project" value="UniProtKB-KW"/>
</dbReference>
<dbReference type="InterPro" id="IPR013325">
    <property type="entry name" value="RNA_pol_sigma_r2"/>
</dbReference>
<dbReference type="EMBL" id="CP155447">
    <property type="protein sequence ID" value="XBH02429.1"/>
    <property type="molecule type" value="Genomic_DNA"/>
</dbReference>
<organism evidence="7">
    <name type="scientific">Singulisphaera sp. Ch08</name>
    <dbReference type="NCBI Taxonomy" id="3120278"/>
    <lineage>
        <taxon>Bacteria</taxon>
        <taxon>Pseudomonadati</taxon>
        <taxon>Planctomycetota</taxon>
        <taxon>Planctomycetia</taxon>
        <taxon>Isosphaerales</taxon>
        <taxon>Isosphaeraceae</taxon>
        <taxon>Singulisphaera</taxon>
    </lineage>
</organism>
<dbReference type="InterPro" id="IPR013324">
    <property type="entry name" value="RNA_pol_sigma_r3/r4-like"/>
</dbReference>
<dbReference type="GO" id="GO:0006352">
    <property type="term" value="P:DNA-templated transcription initiation"/>
    <property type="evidence" value="ECO:0007669"/>
    <property type="project" value="InterPro"/>
</dbReference>
<keyword evidence="3" id="KW-0731">Sigma factor</keyword>
<protein>
    <submittedName>
        <fullName evidence="7">Sigma-70 family RNA polymerase sigma factor</fullName>
    </submittedName>
</protein>
<evidence type="ECO:0000256" key="4">
    <source>
        <dbReference type="ARBA" id="ARBA00023125"/>
    </source>
</evidence>
<dbReference type="InterPro" id="IPR007627">
    <property type="entry name" value="RNA_pol_sigma70_r2"/>
</dbReference>
<evidence type="ECO:0000256" key="1">
    <source>
        <dbReference type="ARBA" id="ARBA00010641"/>
    </source>
</evidence>
<dbReference type="PANTHER" id="PTHR43133">
    <property type="entry name" value="RNA POLYMERASE ECF-TYPE SIGMA FACTO"/>
    <property type="match status" value="1"/>
</dbReference>
<keyword evidence="2" id="KW-0805">Transcription regulation</keyword>
<dbReference type="InterPro" id="IPR036388">
    <property type="entry name" value="WH-like_DNA-bd_sf"/>
</dbReference>
<dbReference type="InterPro" id="IPR039425">
    <property type="entry name" value="RNA_pol_sigma-70-like"/>
</dbReference>
<dbReference type="SUPFAM" id="SSF88946">
    <property type="entry name" value="Sigma2 domain of RNA polymerase sigma factors"/>
    <property type="match status" value="1"/>
</dbReference>
<evidence type="ECO:0000313" key="7">
    <source>
        <dbReference type="EMBL" id="XBH02429.1"/>
    </source>
</evidence>
<keyword evidence="4" id="KW-0238">DNA-binding</keyword>
<feature type="domain" description="RNA polymerase sigma-70 region 2" evidence="6">
    <location>
        <begin position="51"/>
        <end position="116"/>
    </location>
</feature>
<gene>
    <name evidence="7" type="ORF">V5E97_29460</name>
</gene>
<accession>A0AAU7CB14</accession>
<reference evidence="7" key="1">
    <citation type="submission" date="2024-05" db="EMBL/GenBank/DDBJ databases">
        <title>Planctomycetes of the genus Singulisphaera possess chitinolytic capabilities.</title>
        <authorList>
            <person name="Ivanova A."/>
        </authorList>
    </citation>
    <scope>NUCLEOTIDE SEQUENCE</scope>
    <source>
        <strain evidence="7">Ch08T</strain>
    </source>
</reference>
<dbReference type="SUPFAM" id="SSF88659">
    <property type="entry name" value="Sigma3 and sigma4 domains of RNA polymerase sigma factors"/>
    <property type="match status" value="1"/>
</dbReference>
<sequence length="205" mass="23404">MIGPIEIRTLYPMTATPSDHDPSDDELAAIIARRGGSVQDSRAAGAAFEQLYGRHARLLSAFLSAHIRRDRLDDLSQEVWHRIWHHLPGQYKGGNFRAWLHQIARYALIDQMRKQQPESLEGQAERADPRTHSVIERLIDHERREVLRRCLERLGGDAAALAKGRLGGEDYSELCERLGLKPERAHRLWHTVKTQLRTCVEQAPA</sequence>
<keyword evidence="5" id="KW-0804">Transcription</keyword>
<comment type="similarity">
    <text evidence="1">Belongs to the sigma-70 factor family. ECF subfamily.</text>
</comment>
<dbReference type="AlphaFoldDB" id="A0AAU7CB14"/>
<dbReference type="PANTHER" id="PTHR43133:SF8">
    <property type="entry name" value="RNA POLYMERASE SIGMA FACTOR HI_1459-RELATED"/>
    <property type="match status" value="1"/>
</dbReference>
<dbReference type="Pfam" id="PF04542">
    <property type="entry name" value="Sigma70_r2"/>
    <property type="match status" value="1"/>
</dbReference>
<evidence type="ECO:0000256" key="5">
    <source>
        <dbReference type="ARBA" id="ARBA00023163"/>
    </source>
</evidence>
<evidence type="ECO:0000256" key="3">
    <source>
        <dbReference type="ARBA" id="ARBA00023082"/>
    </source>
</evidence>
<proteinExistence type="inferred from homology"/>
<evidence type="ECO:0000259" key="6">
    <source>
        <dbReference type="Pfam" id="PF04542"/>
    </source>
</evidence>
<dbReference type="RefSeq" id="WP_406695171.1">
    <property type="nucleotide sequence ID" value="NZ_CP155447.1"/>
</dbReference>
<dbReference type="InterPro" id="IPR014284">
    <property type="entry name" value="RNA_pol_sigma-70_dom"/>
</dbReference>
<name>A0AAU7CB14_9BACT</name>
<dbReference type="NCBIfam" id="TIGR02937">
    <property type="entry name" value="sigma70-ECF"/>
    <property type="match status" value="1"/>
</dbReference>
<evidence type="ECO:0000256" key="2">
    <source>
        <dbReference type="ARBA" id="ARBA00023015"/>
    </source>
</evidence>